<name>A0A740PMB6_SALTM</name>
<reference evidence="12" key="2">
    <citation type="submission" date="2018-07" db="EMBL/GenBank/DDBJ databases">
        <authorList>
            <consortium name="NCBI Pathogen Detection Project"/>
        </authorList>
    </citation>
    <scope>NUCLEOTIDE SEQUENCE</scope>
    <source>
        <strain evidence="12">N26921</strain>
    </source>
</reference>
<comment type="caution">
    <text evidence="10">Lacks conserved residue(s) required for the propagation of feature annotation.</text>
</comment>
<evidence type="ECO:0000256" key="1">
    <source>
        <dbReference type="ARBA" id="ARBA00022741"/>
    </source>
</evidence>
<dbReference type="GO" id="GO:0043138">
    <property type="term" value="F:3'-5' DNA helicase activity"/>
    <property type="evidence" value="ECO:0007669"/>
    <property type="project" value="UniProtKB-EC"/>
</dbReference>
<evidence type="ECO:0000256" key="2">
    <source>
        <dbReference type="ARBA" id="ARBA00022801"/>
    </source>
</evidence>
<comment type="catalytic activity">
    <reaction evidence="9">
        <text>ATP + H2O = ADP + phosphate + H(+)</text>
        <dbReference type="Rhea" id="RHEA:13065"/>
        <dbReference type="ChEBI" id="CHEBI:15377"/>
        <dbReference type="ChEBI" id="CHEBI:15378"/>
        <dbReference type="ChEBI" id="CHEBI:30616"/>
        <dbReference type="ChEBI" id="CHEBI:43474"/>
        <dbReference type="ChEBI" id="CHEBI:456216"/>
        <dbReference type="EC" id="5.6.2.4"/>
    </reaction>
</comment>
<dbReference type="PROSITE" id="PS51198">
    <property type="entry name" value="UVRD_HELICASE_ATP_BIND"/>
    <property type="match status" value="1"/>
</dbReference>
<dbReference type="GO" id="GO:0003677">
    <property type="term" value="F:DNA binding"/>
    <property type="evidence" value="ECO:0007669"/>
    <property type="project" value="InterPro"/>
</dbReference>
<evidence type="ECO:0000256" key="10">
    <source>
        <dbReference type="PROSITE-ProRule" id="PRU00560"/>
    </source>
</evidence>
<accession>A0A740PMB6</accession>
<sequence>FEFQHVIIDEFQDTNRIQEQLVFQLSKGNKNVCVVGDDDQALYRFRGATVENFVQFPERCNLYLQSNPKEIKLNINYRSRRQIVNTYTSFIEQADWGREDQTGYYRLYEKNIQAHDQSNDLAVVTSTPAPYEDVAKEIAGLVKSLIEEKKVEDPNQIAFLFPALRNNTKVRTMKRMLESLGLKVYAPRSGRFLNVEEAKLMFGLFLHIIGKPDQGEYSGAYQEYHNWLREAMEDAKVLMQKDERLARYVEAKYEELRSCADNYIRLLDTVNGKGWTLKDPYQPKEHKAVLLKTPGITPQTKRSLGSQTLDKIAEERIKQGKPFTLQYMLNRATSVDWSLLDLFYRLCGFSYFSYMFKLAEDGTDEGPICNLSMISDYLARYLEQTKSVITGSSVLDGRLINDFFGRYVYGLFRLEETEYENDETPFPKGRIPFLTIHQSKGLEFPYVIVGSVEKNMRIQKNEEIIRKIVDVDAEPLNRVPEFDAMRLFYVALSRAEKMLIMARPTGRGTKTHKAFKSLFEEQDFKTIPDVSVLGLPAVTQKIDEIPKLYSYTADYLLYQKCPRNYMVFKKYGFVPSRSQTMLFGNLVHKTIEDIHNKIIAEREGRQG</sequence>
<comment type="catalytic activity">
    <reaction evidence="6">
        <text>Couples ATP hydrolysis with the unwinding of duplex DNA by translocating in the 3'-5' direction.</text>
        <dbReference type="EC" id="5.6.2.4"/>
    </reaction>
</comment>
<dbReference type="GO" id="GO:0005524">
    <property type="term" value="F:ATP binding"/>
    <property type="evidence" value="ECO:0007669"/>
    <property type="project" value="UniProtKB-UniRule"/>
</dbReference>
<keyword evidence="1 10" id="KW-0547">Nucleotide-binding</keyword>
<feature type="non-terminal residue" evidence="12">
    <location>
        <position position="1"/>
    </location>
</feature>
<dbReference type="EMBL" id="DAATVL010000071">
    <property type="protein sequence ID" value="HAF0292567.1"/>
    <property type="molecule type" value="Genomic_DNA"/>
</dbReference>
<organism evidence="12">
    <name type="scientific">Salmonella enterica subsp. enterica serovar Typhimurium var. 5-</name>
    <dbReference type="NCBI Taxonomy" id="1620419"/>
    <lineage>
        <taxon>Bacteria</taxon>
        <taxon>Pseudomonadati</taxon>
        <taxon>Pseudomonadota</taxon>
        <taxon>Gammaproteobacteria</taxon>
        <taxon>Enterobacterales</taxon>
        <taxon>Enterobacteriaceae</taxon>
        <taxon>Salmonella</taxon>
    </lineage>
</organism>
<evidence type="ECO:0000256" key="4">
    <source>
        <dbReference type="ARBA" id="ARBA00022840"/>
    </source>
</evidence>
<proteinExistence type="predicted"/>
<keyword evidence="2 10" id="KW-0378">Hydrolase</keyword>
<gene>
    <name evidence="12" type="ORF">G9C53_004972</name>
</gene>
<dbReference type="SUPFAM" id="SSF52540">
    <property type="entry name" value="P-loop containing nucleoside triphosphate hydrolases"/>
    <property type="match status" value="1"/>
</dbReference>
<dbReference type="GO" id="GO:0000725">
    <property type="term" value="P:recombinational repair"/>
    <property type="evidence" value="ECO:0007669"/>
    <property type="project" value="TreeGrafter"/>
</dbReference>
<evidence type="ECO:0000256" key="8">
    <source>
        <dbReference type="ARBA" id="ARBA00034923"/>
    </source>
</evidence>
<dbReference type="InterPro" id="IPR014017">
    <property type="entry name" value="DNA_helicase_UvrD-like_C"/>
</dbReference>
<comment type="caution">
    <text evidence="12">The sequence shown here is derived from an EMBL/GenBank/DDBJ whole genome shotgun (WGS) entry which is preliminary data.</text>
</comment>
<keyword evidence="3 10" id="KW-0347">Helicase</keyword>
<evidence type="ECO:0000256" key="5">
    <source>
        <dbReference type="ARBA" id="ARBA00023235"/>
    </source>
</evidence>
<protein>
    <recommendedName>
        <fullName evidence="7">DNA 3'-5' helicase</fullName>
        <ecNumber evidence="7">5.6.2.4</ecNumber>
    </recommendedName>
    <alternativeName>
        <fullName evidence="8">DNA 3'-5' helicase II</fullName>
    </alternativeName>
</protein>
<dbReference type="InterPro" id="IPR014016">
    <property type="entry name" value="UvrD-like_ATP-bd"/>
</dbReference>
<evidence type="ECO:0000259" key="11">
    <source>
        <dbReference type="PROSITE" id="PS51198"/>
    </source>
</evidence>
<evidence type="ECO:0000256" key="7">
    <source>
        <dbReference type="ARBA" id="ARBA00034808"/>
    </source>
</evidence>
<reference evidence="12" key="1">
    <citation type="journal article" date="2018" name="Genome Biol.">
        <title>SKESA: strategic k-mer extension for scrupulous assemblies.</title>
        <authorList>
            <person name="Souvorov A."/>
            <person name="Agarwala R."/>
            <person name="Lipman D.J."/>
        </authorList>
    </citation>
    <scope>NUCLEOTIDE SEQUENCE</scope>
    <source>
        <strain evidence="12">N26921</strain>
    </source>
</reference>
<keyword evidence="4 10" id="KW-0067">ATP-binding</keyword>
<dbReference type="InterPro" id="IPR000212">
    <property type="entry name" value="DNA_helicase_UvrD/REP"/>
</dbReference>
<evidence type="ECO:0000256" key="6">
    <source>
        <dbReference type="ARBA" id="ARBA00034617"/>
    </source>
</evidence>
<dbReference type="GO" id="GO:0016787">
    <property type="term" value="F:hydrolase activity"/>
    <property type="evidence" value="ECO:0007669"/>
    <property type="project" value="UniProtKB-UniRule"/>
</dbReference>
<evidence type="ECO:0000256" key="9">
    <source>
        <dbReference type="ARBA" id="ARBA00048988"/>
    </source>
</evidence>
<dbReference type="Pfam" id="PF13361">
    <property type="entry name" value="UvrD_C"/>
    <property type="match status" value="1"/>
</dbReference>
<evidence type="ECO:0000256" key="3">
    <source>
        <dbReference type="ARBA" id="ARBA00022806"/>
    </source>
</evidence>
<evidence type="ECO:0000313" key="12">
    <source>
        <dbReference type="EMBL" id="HAF0292567.1"/>
    </source>
</evidence>
<dbReference type="GO" id="GO:0033202">
    <property type="term" value="C:DNA helicase complex"/>
    <property type="evidence" value="ECO:0007669"/>
    <property type="project" value="TreeGrafter"/>
</dbReference>
<feature type="domain" description="UvrD-like helicase ATP-binding" evidence="11">
    <location>
        <begin position="1"/>
        <end position="80"/>
    </location>
</feature>
<dbReference type="AlphaFoldDB" id="A0A740PMB6"/>
<dbReference type="PANTHER" id="PTHR11070:SF2">
    <property type="entry name" value="ATP-DEPENDENT DNA HELICASE SRS2"/>
    <property type="match status" value="1"/>
</dbReference>
<dbReference type="Gene3D" id="3.40.50.300">
    <property type="entry name" value="P-loop containing nucleotide triphosphate hydrolases"/>
    <property type="match status" value="3"/>
</dbReference>
<dbReference type="GO" id="GO:0005829">
    <property type="term" value="C:cytosol"/>
    <property type="evidence" value="ECO:0007669"/>
    <property type="project" value="TreeGrafter"/>
</dbReference>
<dbReference type="EC" id="5.6.2.4" evidence="7"/>
<keyword evidence="5" id="KW-0413">Isomerase</keyword>
<dbReference type="PANTHER" id="PTHR11070">
    <property type="entry name" value="UVRD / RECB / PCRA DNA HELICASE FAMILY MEMBER"/>
    <property type="match status" value="1"/>
</dbReference>
<dbReference type="InterPro" id="IPR027417">
    <property type="entry name" value="P-loop_NTPase"/>
</dbReference>
<dbReference type="Pfam" id="PF00580">
    <property type="entry name" value="UvrD-helicase"/>
    <property type="match status" value="1"/>
</dbReference>